<keyword evidence="1" id="KW-0805">Transcription regulation</keyword>
<dbReference type="Gene3D" id="1.10.10.60">
    <property type="entry name" value="Homeodomain-like"/>
    <property type="match status" value="1"/>
</dbReference>
<organism evidence="5 6">
    <name type="scientific">Bosea eneae</name>
    <dbReference type="NCBI Taxonomy" id="151454"/>
    <lineage>
        <taxon>Bacteria</taxon>
        <taxon>Pseudomonadati</taxon>
        <taxon>Pseudomonadota</taxon>
        <taxon>Alphaproteobacteria</taxon>
        <taxon>Hyphomicrobiales</taxon>
        <taxon>Boseaceae</taxon>
        <taxon>Bosea</taxon>
    </lineage>
</organism>
<name>A0ABW0IY16_9HYPH</name>
<proteinExistence type="predicted"/>
<keyword evidence="3" id="KW-0804">Transcription</keyword>
<evidence type="ECO:0000313" key="6">
    <source>
        <dbReference type="Proteomes" id="UP001596053"/>
    </source>
</evidence>
<dbReference type="InterPro" id="IPR009057">
    <property type="entry name" value="Homeodomain-like_sf"/>
</dbReference>
<keyword evidence="6" id="KW-1185">Reference proteome</keyword>
<evidence type="ECO:0000256" key="3">
    <source>
        <dbReference type="ARBA" id="ARBA00023163"/>
    </source>
</evidence>
<gene>
    <name evidence="5" type="ORF">ACFPOB_21170</name>
</gene>
<sequence length="291" mass="32385">MPTRNLIDLTIEDARRLSRVSAPCAALTAEHSEAQDPAGYEFEVKGDAHYLAFHQLVFEDGMMQVDGDRPYRSQDLRGTLTFLPAGAAARGWCKPAKGQQSFTALYIDPKAIPQLAHIGHLLDDPIVYFQCEKLAQTFLKISRAIQESPPFLEFVIDTLGQVALLELASFQSAGLAKPNERPLNQDDLGRLREFLRENISRDIRLDEMASVVGLSKFHFVRCFRATTGRTPYRSLLELRSDVAVRELQAGRTPHDAAAAAGFDGVPQMSRTLRAVLNLSVRTIMQGRDFGK</sequence>
<dbReference type="InterPro" id="IPR018060">
    <property type="entry name" value="HTH_AraC"/>
</dbReference>
<feature type="domain" description="HTH araC/xylS-type" evidence="4">
    <location>
        <begin position="189"/>
        <end position="286"/>
    </location>
</feature>
<evidence type="ECO:0000259" key="4">
    <source>
        <dbReference type="PROSITE" id="PS01124"/>
    </source>
</evidence>
<dbReference type="PROSITE" id="PS01124">
    <property type="entry name" value="HTH_ARAC_FAMILY_2"/>
    <property type="match status" value="1"/>
</dbReference>
<reference evidence="6" key="1">
    <citation type="journal article" date="2019" name="Int. J. Syst. Evol. Microbiol.">
        <title>The Global Catalogue of Microorganisms (GCM) 10K type strain sequencing project: providing services to taxonomists for standard genome sequencing and annotation.</title>
        <authorList>
            <consortium name="The Broad Institute Genomics Platform"/>
            <consortium name="The Broad Institute Genome Sequencing Center for Infectious Disease"/>
            <person name="Wu L."/>
            <person name="Ma J."/>
        </authorList>
    </citation>
    <scope>NUCLEOTIDE SEQUENCE [LARGE SCALE GENOMIC DNA]</scope>
    <source>
        <strain evidence="6">NCAIM B.01391</strain>
    </source>
</reference>
<evidence type="ECO:0000313" key="5">
    <source>
        <dbReference type="EMBL" id="MFC5422078.1"/>
    </source>
</evidence>
<dbReference type="Pfam" id="PF12833">
    <property type="entry name" value="HTH_18"/>
    <property type="match status" value="1"/>
</dbReference>
<dbReference type="RefSeq" id="WP_377800365.1">
    <property type="nucleotide sequence ID" value="NZ_JBHSLW010000034.1"/>
</dbReference>
<protein>
    <submittedName>
        <fullName evidence="5">Helix-turn-helix domain-containing protein</fullName>
    </submittedName>
</protein>
<dbReference type="InterPro" id="IPR050204">
    <property type="entry name" value="AraC_XylS_family_regulators"/>
</dbReference>
<dbReference type="EMBL" id="JBHSLW010000034">
    <property type="protein sequence ID" value="MFC5422078.1"/>
    <property type="molecule type" value="Genomic_DNA"/>
</dbReference>
<keyword evidence="2" id="KW-0238">DNA-binding</keyword>
<dbReference type="PANTHER" id="PTHR46796:SF2">
    <property type="entry name" value="TRANSCRIPTIONAL REGULATORY PROTEIN"/>
    <property type="match status" value="1"/>
</dbReference>
<comment type="caution">
    <text evidence="5">The sequence shown here is derived from an EMBL/GenBank/DDBJ whole genome shotgun (WGS) entry which is preliminary data.</text>
</comment>
<dbReference type="PANTHER" id="PTHR46796">
    <property type="entry name" value="HTH-TYPE TRANSCRIPTIONAL ACTIVATOR RHAS-RELATED"/>
    <property type="match status" value="1"/>
</dbReference>
<evidence type="ECO:0000256" key="2">
    <source>
        <dbReference type="ARBA" id="ARBA00023125"/>
    </source>
</evidence>
<evidence type="ECO:0000256" key="1">
    <source>
        <dbReference type="ARBA" id="ARBA00023015"/>
    </source>
</evidence>
<dbReference type="SMART" id="SM00342">
    <property type="entry name" value="HTH_ARAC"/>
    <property type="match status" value="1"/>
</dbReference>
<dbReference type="SUPFAM" id="SSF46689">
    <property type="entry name" value="Homeodomain-like"/>
    <property type="match status" value="1"/>
</dbReference>
<accession>A0ABW0IY16</accession>
<dbReference type="Proteomes" id="UP001596053">
    <property type="component" value="Unassembled WGS sequence"/>
</dbReference>